<dbReference type="Proteomes" id="UP000446348">
    <property type="component" value="Unassembled WGS sequence"/>
</dbReference>
<comment type="similarity">
    <text evidence="1">Belongs to the serine-aspartate repeat-containing protein (SDr) family.</text>
</comment>
<comment type="caution">
    <text evidence="5">The sequence shown here is derived from an EMBL/GenBank/DDBJ whole genome shotgun (WGS) entry which is preliminary data.</text>
</comment>
<keyword evidence="2" id="KW-0964">Secreted</keyword>
<feature type="domain" description="SpaA-like prealbumin fold" evidence="4">
    <location>
        <begin position="112"/>
        <end position="196"/>
    </location>
</feature>
<dbReference type="RefSeq" id="WP_279286613.1">
    <property type="nucleotide sequence ID" value="NZ_QXWZ01000053.1"/>
</dbReference>
<dbReference type="InterPro" id="IPR013783">
    <property type="entry name" value="Ig-like_fold"/>
</dbReference>
<dbReference type="AlphaFoldDB" id="A0A845RK73"/>
<sequence>KTIQIKVGDAQTLKFYNTPVGGLELIKVNEADKSQRIPNTTFEIRRTDGGLVDTVTTDKQGRIHLDLDAGDYYAVEIEAGKGFKLDATPTYFTVRDGKATTVTVTNRAVSGILIHKVDSVTRQGIYGVTFLLYDASKNPIGQYSSDDKGYVHIDDLPGSGRYYLRELENDGYLVDTQLKTVYVTDGTTTEITWENTAITGQIQITKTSEDYNSMNGWPAGTPIPGTEFEIYHYRTGNLVDTIRTDKNGVAVSKPLPLGRYKVVESKAAEFYGLDKTPIEVEIEHAGQIVKTAMTNKALYTNVSIKKIGYTEVMPGQQIRYDFSNIANNSTTALTSFYWRDTLPTQAVRLDKIVTGTYNVQGNYKIVFKTNLNGEYRTMYDNLSTMQNHVLDASPAALGLASNEYVTEFMVSFGIVPGNFRQVEVPKVYCNVVSWLTGGTQFVNQADVGGVYNGQWIMATSRWVTKVYKPSTPLPRTGY</sequence>
<gene>
    <name evidence="5" type="ORF">D3Z39_16415</name>
</gene>
<evidence type="ECO:0000256" key="1">
    <source>
        <dbReference type="ARBA" id="ARBA00007257"/>
    </source>
</evidence>
<dbReference type="SUPFAM" id="SSF49478">
    <property type="entry name" value="Cna protein B-type domain"/>
    <property type="match status" value="3"/>
</dbReference>
<evidence type="ECO:0000256" key="2">
    <source>
        <dbReference type="ARBA" id="ARBA00022525"/>
    </source>
</evidence>
<proteinExistence type="inferred from homology"/>
<dbReference type="InterPro" id="IPR041033">
    <property type="entry name" value="SpaA_PFL_dom_1"/>
</dbReference>
<feature type="non-terminal residue" evidence="5">
    <location>
        <position position="1"/>
    </location>
</feature>
<dbReference type="EMBL" id="QXWZ01000053">
    <property type="protein sequence ID" value="NBI80406.1"/>
    <property type="molecule type" value="Genomic_DNA"/>
</dbReference>
<protein>
    <recommendedName>
        <fullName evidence="4">SpaA-like prealbumin fold domain-containing protein</fullName>
    </recommendedName>
</protein>
<evidence type="ECO:0000259" key="4">
    <source>
        <dbReference type="Pfam" id="PF17802"/>
    </source>
</evidence>
<dbReference type="PANTHER" id="PTHR36108:SF13">
    <property type="entry name" value="COLOSSIN-B-RELATED"/>
    <property type="match status" value="1"/>
</dbReference>
<evidence type="ECO:0000313" key="5">
    <source>
        <dbReference type="EMBL" id="NBI80406.1"/>
    </source>
</evidence>
<dbReference type="Pfam" id="PF17802">
    <property type="entry name" value="SpaA"/>
    <property type="match status" value="3"/>
</dbReference>
<feature type="domain" description="SpaA-like prealbumin fold" evidence="4">
    <location>
        <begin position="23"/>
        <end position="107"/>
    </location>
</feature>
<dbReference type="PANTHER" id="PTHR36108">
    <property type="entry name" value="COLOSSIN-B-RELATED"/>
    <property type="match status" value="1"/>
</dbReference>
<evidence type="ECO:0000313" key="6">
    <source>
        <dbReference type="Proteomes" id="UP000446348"/>
    </source>
</evidence>
<evidence type="ECO:0000256" key="3">
    <source>
        <dbReference type="ARBA" id="ARBA00022729"/>
    </source>
</evidence>
<accession>A0A845RK73</accession>
<keyword evidence="3" id="KW-0732">Signal</keyword>
<reference evidence="5 6" key="1">
    <citation type="submission" date="2018-08" db="EMBL/GenBank/DDBJ databases">
        <title>Murine metabolic-syndrome-specific gut microbial biobank.</title>
        <authorList>
            <person name="Liu C."/>
        </authorList>
    </citation>
    <scope>NUCLEOTIDE SEQUENCE [LARGE SCALE GENOMIC DNA]</scope>
    <source>
        <strain evidence="5 6">X69</strain>
    </source>
</reference>
<dbReference type="Gene3D" id="2.60.40.10">
    <property type="entry name" value="Immunoglobulins"/>
    <property type="match status" value="3"/>
</dbReference>
<feature type="domain" description="SpaA-like prealbumin fold" evidence="4">
    <location>
        <begin position="220"/>
        <end position="296"/>
    </location>
</feature>
<name>A0A845RK73_9FIRM</name>
<organism evidence="5 6">
    <name type="scientific">Anaerotruncus colihominis</name>
    <dbReference type="NCBI Taxonomy" id="169435"/>
    <lineage>
        <taxon>Bacteria</taxon>
        <taxon>Bacillati</taxon>
        <taxon>Bacillota</taxon>
        <taxon>Clostridia</taxon>
        <taxon>Eubacteriales</taxon>
        <taxon>Oscillospiraceae</taxon>
        <taxon>Anaerotruncus</taxon>
    </lineage>
</organism>